<gene>
    <name evidence="1" type="ORF">H5V44_15260</name>
</gene>
<dbReference type="EMBL" id="JACKXD010000006">
    <property type="protein sequence ID" value="MBB6647626.1"/>
    <property type="molecule type" value="Genomic_DNA"/>
</dbReference>
<keyword evidence="2" id="KW-1185">Reference proteome</keyword>
<accession>A0A7J9SN93</accession>
<dbReference type="Proteomes" id="UP000546257">
    <property type="component" value="Unassembled WGS sequence"/>
</dbReference>
<comment type="caution">
    <text evidence="1">The sequence shown here is derived from an EMBL/GenBank/DDBJ whole genome shotgun (WGS) entry which is preliminary data.</text>
</comment>
<evidence type="ECO:0000313" key="2">
    <source>
        <dbReference type="Proteomes" id="UP000546257"/>
    </source>
</evidence>
<organism evidence="1 2">
    <name type="scientific">Halobellus ruber</name>
    <dbReference type="NCBI Taxonomy" id="2761102"/>
    <lineage>
        <taxon>Archaea</taxon>
        <taxon>Methanobacteriati</taxon>
        <taxon>Methanobacteriota</taxon>
        <taxon>Stenosarchaea group</taxon>
        <taxon>Halobacteria</taxon>
        <taxon>Halobacteriales</taxon>
        <taxon>Haloferacaceae</taxon>
        <taxon>Halobellus</taxon>
    </lineage>
</organism>
<proteinExistence type="predicted"/>
<protein>
    <submittedName>
        <fullName evidence="1">Uncharacterized protein</fullName>
    </submittedName>
</protein>
<dbReference type="RefSeq" id="WP_185194000.1">
    <property type="nucleotide sequence ID" value="NZ_JACKXD010000006.1"/>
</dbReference>
<evidence type="ECO:0000313" key="1">
    <source>
        <dbReference type="EMBL" id="MBB6647626.1"/>
    </source>
</evidence>
<reference evidence="1 2" key="1">
    <citation type="submission" date="2020-08" db="EMBL/GenBank/DDBJ databases">
        <authorList>
            <person name="Seo M.-J."/>
        </authorList>
    </citation>
    <scope>NUCLEOTIDE SEQUENCE [LARGE SCALE GENOMIC DNA]</scope>
    <source>
        <strain evidence="1 2">MBLA0160</strain>
    </source>
</reference>
<sequence length="269" mass="27792">MTLTRRELLTGIGGGAVAVGGLSLRRDPPRFSQYTYAAPEDDTDDTRLRIAWYERYNGSFVGNHAGTNDNLDATLDPDSGPAYVDEATFVTDVTGPVVSVGNVLPGDSGTLVVGLEVVADDGAEPLDVWFRASVTDDGENGINGPELAAGDSTPDGELDDATTIEVWRDGSPLGSCNGRKELDESLEAPLVAPASVADAFAPTADAGDADGLLALDCVQPGALRCVALRWALPADADNRTQGDSVAFDFAFAGGPCRGDSPFAVGGADQ</sequence>
<dbReference type="AlphaFoldDB" id="A0A7J9SN93"/>
<name>A0A7J9SN93_9EURY</name>